<dbReference type="PROSITE" id="PS00198">
    <property type="entry name" value="4FE4S_FER_1"/>
    <property type="match status" value="1"/>
</dbReference>
<evidence type="ECO:0000313" key="7">
    <source>
        <dbReference type="Proteomes" id="UP000515733"/>
    </source>
</evidence>
<evidence type="ECO:0000256" key="3">
    <source>
        <dbReference type="ARBA" id="ARBA00023004"/>
    </source>
</evidence>
<keyword evidence="4" id="KW-0411">Iron-sulfur</keyword>
<feature type="domain" description="4Fe-4S ferredoxin-type" evidence="5">
    <location>
        <begin position="4"/>
        <end position="33"/>
    </location>
</feature>
<dbReference type="KEGG" id="doe:DENOEST_1247"/>
<organism evidence="6 7">
    <name type="scientific">Denitratisoma oestradiolicum</name>
    <dbReference type="NCBI Taxonomy" id="311182"/>
    <lineage>
        <taxon>Bacteria</taxon>
        <taxon>Pseudomonadati</taxon>
        <taxon>Pseudomonadota</taxon>
        <taxon>Betaproteobacteria</taxon>
        <taxon>Nitrosomonadales</taxon>
        <taxon>Sterolibacteriaceae</taxon>
        <taxon>Denitratisoma</taxon>
    </lineage>
</organism>
<name>A0A6S6XZS1_9PROT</name>
<feature type="domain" description="4Fe-4S ferredoxin-type" evidence="5">
    <location>
        <begin position="49"/>
        <end position="80"/>
    </location>
</feature>
<protein>
    <submittedName>
        <fullName evidence="6">Putative dimethyl sulfoxide reductase iron-sulfur subunit B</fullName>
    </submittedName>
</protein>
<gene>
    <name evidence="6" type="primary">dmsB</name>
    <name evidence="6" type="ORF">DENOEST_1247</name>
</gene>
<accession>A0A6S6XZS1</accession>
<evidence type="ECO:0000256" key="4">
    <source>
        <dbReference type="ARBA" id="ARBA00023014"/>
    </source>
</evidence>
<dbReference type="PANTHER" id="PTHR43177">
    <property type="entry name" value="PROTEIN NRFC"/>
    <property type="match status" value="1"/>
</dbReference>
<dbReference type="Pfam" id="PF13247">
    <property type="entry name" value="Fer4_11"/>
    <property type="match status" value="2"/>
</dbReference>
<dbReference type="Proteomes" id="UP000515733">
    <property type="component" value="Chromosome"/>
</dbReference>
<dbReference type="InterPro" id="IPR017900">
    <property type="entry name" value="4Fe4S_Fe_S_CS"/>
</dbReference>
<feature type="domain" description="4Fe-4S ferredoxin-type" evidence="5">
    <location>
        <begin position="81"/>
        <end position="111"/>
    </location>
</feature>
<dbReference type="Pfam" id="PF12797">
    <property type="entry name" value="Fer4_2"/>
    <property type="match status" value="1"/>
</dbReference>
<keyword evidence="2" id="KW-0479">Metal-binding</keyword>
<dbReference type="SUPFAM" id="SSF54862">
    <property type="entry name" value="4Fe-4S ferredoxins"/>
    <property type="match status" value="1"/>
</dbReference>
<dbReference type="EMBL" id="LR778301">
    <property type="protein sequence ID" value="CAB1368412.1"/>
    <property type="molecule type" value="Genomic_DNA"/>
</dbReference>
<dbReference type="RefSeq" id="WP_145771666.1">
    <property type="nucleotide sequence ID" value="NZ_LR778301.1"/>
</dbReference>
<dbReference type="OrthoDB" id="9779457at2"/>
<keyword evidence="1" id="KW-0004">4Fe-4S</keyword>
<dbReference type="InterPro" id="IPR017896">
    <property type="entry name" value="4Fe4S_Fe-S-bd"/>
</dbReference>
<evidence type="ECO:0000259" key="5">
    <source>
        <dbReference type="PROSITE" id="PS51379"/>
    </source>
</evidence>
<dbReference type="GO" id="GO:0051539">
    <property type="term" value="F:4 iron, 4 sulfur cluster binding"/>
    <property type="evidence" value="ECO:0007669"/>
    <property type="project" value="UniProtKB-KW"/>
</dbReference>
<dbReference type="PROSITE" id="PS51379">
    <property type="entry name" value="4FE4S_FER_2"/>
    <property type="match status" value="3"/>
</dbReference>
<keyword evidence="3" id="KW-0408">Iron</keyword>
<dbReference type="InterPro" id="IPR050954">
    <property type="entry name" value="ET_IronSulfur_Cluster-Binding"/>
</dbReference>
<dbReference type="CDD" id="cd10551">
    <property type="entry name" value="PsrB"/>
    <property type="match status" value="1"/>
</dbReference>
<proteinExistence type="predicted"/>
<dbReference type="GO" id="GO:0046872">
    <property type="term" value="F:metal ion binding"/>
    <property type="evidence" value="ECO:0007669"/>
    <property type="project" value="UniProtKB-KW"/>
</dbReference>
<dbReference type="Gene3D" id="3.30.70.20">
    <property type="match status" value="2"/>
</dbReference>
<evidence type="ECO:0000256" key="2">
    <source>
        <dbReference type="ARBA" id="ARBA00022723"/>
    </source>
</evidence>
<dbReference type="PANTHER" id="PTHR43177:SF3">
    <property type="entry name" value="PROTEIN NRFC HOMOLOG"/>
    <property type="match status" value="1"/>
</dbReference>
<evidence type="ECO:0000256" key="1">
    <source>
        <dbReference type="ARBA" id="ARBA00022485"/>
    </source>
</evidence>
<reference evidence="6 7" key="1">
    <citation type="submission" date="2020-03" db="EMBL/GenBank/DDBJ databases">
        <authorList>
            <consortium name="Genoscope - CEA"/>
            <person name="William W."/>
        </authorList>
    </citation>
    <scope>NUCLEOTIDE SEQUENCE [LARGE SCALE GENOMIC DNA]</scope>
    <source>
        <strain evidence="7">DSM 16959</strain>
    </source>
</reference>
<sequence length="204" mass="22867">MAKWGMVFDLRRCIGCNACTVACKQENSLPNGVFFTKTLSEEIGEFPKASRMYIPTICNHCEDAPCERVCPTGATYTRADGIVLVDKEKCIGCGSCIVACPYDQRTRLEPEMLERGLFGNGQLTPFEQQGYERWTAGTAVKCTFCHERVDAGLEPACVVTCPTEARIFGDLDDPESKVRRLIHERHGRQPMPEKNTDPKVFYID</sequence>
<dbReference type="AlphaFoldDB" id="A0A6S6XZS1"/>
<evidence type="ECO:0000313" key="6">
    <source>
        <dbReference type="EMBL" id="CAB1368412.1"/>
    </source>
</evidence>
<keyword evidence="7" id="KW-1185">Reference proteome</keyword>